<protein>
    <submittedName>
        <fullName evidence="1">DUF2993 domain-containing protein</fullName>
    </submittedName>
</protein>
<keyword evidence="2" id="KW-1185">Reference proteome</keyword>
<name>A0A2I1IPJ0_9ACTO</name>
<dbReference type="Proteomes" id="UP000235122">
    <property type="component" value="Unassembled WGS sequence"/>
</dbReference>
<dbReference type="GeneID" id="35866007"/>
<gene>
    <name evidence="1" type="ORF">CYJ19_00150</name>
</gene>
<dbReference type="STRING" id="33007.HMPREF3198_00643"/>
<dbReference type="RefSeq" id="WP_024330873.1">
    <property type="nucleotide sequence ID" value="NZ_JASOXK010000011.1"/>
</dbReference>
<accession>A0A2I1IPJ0</accession>
<organism evidence="1 2">
    <name type="scientific">Winkia neuii</name>
    <dbReference type="NCBI Taxonomy" id="33007"/>
    <lineage>
        <taxon>Bacteria</taxon>
        <taxon>Bacillati</taxon>
        <taxon>Actinomycetota</taxon>
        <taxon>Actinomycetes</taxon>
        <taxon>Actinomycetales</taxon>
        <taxon>Actinomycetaceae</taxon>
        <taxon>Winkia</taxon>
    </lineage>
</organism>
<evidence type="ECO:0000313" key="2">
    <source>
        <dbReference type="Proteomes" id="UP000235122"/>
    </source>
</evidence>
<sequence length="235" mass="24400">MSKHSNLKALLGILILLGVLAVGADRGGVALAQHLGQSKLADYGATDPQVKVHDLPALQNLVRTKVDSATATASSIEVPITLGEQRDTLTLRNVTVDARGLTYKPLTEVKKADFKFLLPDSQIQKVIKAKGYDLKVHSTTKNVGVSGTLMGIDVTGKLEPGVGAPTADGKPQIDFALTGVDVDLAGLGGALGSGAFEGKYHLPLNDLPAGTSLKSVKPTSGGVQVEGSLTNFQLQ</sequence>
<dbReference type="InterPro" id="IPR021373">
    <property type="entry name" value="DUF2993"/>
</dbReference>
<dbReference type="AlphaFoldDB" id="A0A2I1IPJ0"/>
<reference evidence="1 2" key="1">
    <citation type="submission" date="2017-12" db="EMBL/GenBank/DDBJ databases">
        <title>Phylogenetic diversity of female urinary microbiome.</title>
        <authorList>
            <person name="Thomas-White K."/>
            <person name="Wolfe A.J."/>
        </authorList>
    </citation>
    <scope>NUCLEOTIDE SEQUENCE [LARGE SCALE GENOMIC DNA]</scope>
    <source>
        <strain evidence="1 2">UMB0402</strain>
    </source>
</reference>
<proteinExistence type="predicted"/>
<comment type="caution">
    <text evidence="1">The sequence shown here is derived from an EMBL/GenBank/DDBJ whole genome shotgun (WGS) entry which is preliminary data.</text>
</comment>
<dbReference type="EMBL" id="PKKO01000001">
    <property type="protein sequence ID" value="PKY73043.1"/>
    <property type="molecule type" value="Genomic_DNA"/>
</dbReference>
<evidence type="ECO:0000313" key="1">
    <source>
        <dbReference type="EMBL" id="PKY73043.1"/>
    </source>
</evidence>
<dbReference type="Pfam" id="PF11209">
    <property type="entry name" value="LmeA"/>
    <property type="match status" value="1"/>
</dbReference>